<dbReference type="RefSeq" id="YP_009021130.1">
    <property type="nucleotide sequence ID" value="NC_023848.1"/>
</dbReference>
<sequence>MIEAIIIVLACLLFYQYIDTGTERPSATAYHQMLEMYRSKPLFKKRVVLVIESYDSLRSLEELLENILKQNFKVDLIILIEKNSRPVANIRIVKDTCVINRVGRLSIPFKQGSRNTLLLFLFPLCFSRFKDPALLSEIVLRQKKCPDIVPIDCDTLNINIDEVYRDLSI</sequence>
<reference evidence="1 2" key="1">
    <citation type="submission" date="2013-12" db="EMBL/GenBank/DDBJ databases">
        <authorList>
            <person name="Tong Y."/>
            <person name="Zhang J."/>
            <person name="Huang Y."/>
            <person name="Li S."/>
            <person name="Pei G."/>
            <person name="Zhang Z."/>
            <person name="Mi Z."/>
            <person name="An X."/>
        </authorList>
    </citation>
    <scope>NUCLEOTIDE SEQUENCE [LARGE SCALE GENOMIC DNA]</scope>
    <source>
        <strain evidence="1">AMIV</strain>
    </source>
</reference>
<evidence type="ECO:0000313" key="2">
    <source>
        <dbReference type="Proteomes" id="UP000110868"/>
    </source>
</evidence>
<dbReference type="KEGG" id="vg:18938212"/>
<dbReference type="Proteomes" id="UP000110868">
    <property type="component" value="Segment"/>
</dbReference>
<name>W8R9L8_9VIRU</name>
<protein>
    <submittedName>
        <fullName evidence="1">Uncharacterized protein</fullName>
    </submittedName>
</protein>
<proteinExistence type="predicted"/>
<evidence type="ECO:0000313" key="1">
    <source>
        <dbReference type="EMBL" id="AHL67546.1"/>
    </source>
</evidence>
<keyword evidence="2" id="KW-1185">Reference proteome</keyword>
<dbReference type="GeneID" id="18938212"/>
<organism evidence="1 2">
    <name type="scientific">Chloriridovirus anopheles1</name>
    <dbReference type="NCBI Taxonomy" id="1465751"/>
    <lineage>
        <taxon>Viruses</taxon>
        <taxon>Varidnaviria</taxon>
        <taxon>Bamfordvirae</taxon>
        <taxon>Nucleocytoviricota</taxon>
        <taxon>Megaviricetes</taxon>
        <taxon>Pimascovirales</taxon>
        <taxon>Pimascovirales incertae sedis</taxon>
        <taxon>Iridoviridae</taxon>
        <taxon>Betairidovirinae</taxon>
        <taxon>Chloriridovirus</taxon>
    </lineage>
</organism>
<gene>
    <name evidence="1" type="ORF">AMIV_051</name>
</gene>
<accession>W8R9L8</accession>
<dbReference type="EMBL" id="KF938901">
    <property type="protein sequence ID" value="AHL67546.1"/>
    <property type="molecule type" value="Genomic_DNA"/>
</dbReference>